<dbReference type="InterPro" id="IPR039532">
    <property type="entry name" value="TetR_C_Firmicutes"/>
</dbReference>
<organism evidence="2 3">
    <name type="scientific">Christensenella tenuis</name>
    <dbReference type="NCBI Taxonomy" id="2763033"/>
    <lineage>
        <taxon>Bacteria</taxon>
        <taxon>Bacillati</taxon>
        <taxon>Bacillota</taxon>
        <taxon>Clostridia</taxon>
        <taxon>Christensenellales</taxon>
        <taxon>Christensenellaceae</taxon>
        <taxon>Christensenella</taxon>
    </lineage>
</organism>
<proteinExistence type="predicted"/>
<evidence type="ECO:0000313" key="2">
    <source>
        <dbReference type="EMBL" id="MBC5647699.1"/>
    </source>
</evidence>
<dbReference type="EMBL" id="JACOON010000002">
    <property type="protein sequence ID" value="MBC5647699.1"/>
    <property type="molecule type" value="Genomic_DNA"/>
</dbReference>
<feature type="domain" description="Transcriptional regulator TetR C-terminal Firmicutes type" evidence="1">
    <location>
        <begin position="5"/>
        <end position="97"/>
    </location>
</feature>
<dbReference type="Pfam" id="PF14278">
    <property type="entry name" value="TetR_C_8"/>
    <property type="match status" value="1"/>
</dbReference>
<reference evidence="2 3" key="1">
    <citation type="submission" date="2020-08" db="EMBL/GenBank/DDBJ databases">
        <title>Genome public.</title>
        <authorList>
            <person name="Liu C."/>
            <person name="Sun Q."/>
        </authorList>
    </citation>
    <scope>NUCLEOTIDE SEQUENCE [LARGE SCALE GENOMIC DNA]</scope>
    <source>
        <strain evidence="2 3">NSJ-35</strain>
    </source>
</reference>
<name>A0ABR7ED40_9FIRM</name>
<evidence type="ECO:0000259" key="1">
    <source>
        <dbReference type="Pfam" id="PF14278"/>
    </source>
</evidence>
<sequence length="129" mass="14638">MQFHAALQNIKDNSAPFFHIMESDPSRETVTMLHHFFADSFLQTLLKMERTGFSLPASPEFIASFYAGGISIEIGIWIQNHFKTSVEEFAANLYQLMSIIFSPSASEFLSREAAAEQSEVLKNIKRTEK</sequence>
<comment type="caution">
    <text evidence="2">The sequence shown here is derived from an EMBL/GenBank/DDBJ whole genome shotgun (WGS) entry which is preliminary data.</text>
</comment>
<gene>
    <name evidence="2" type="ORF">H8S18_05075</name>
</gene>
<dbReference type="RefSeq" id="WP_186857218.1">
    <property type="nucleotide sequence ID" value="NZ_JACOON010000002.1"/>
</dbReference>
<protein>
    <submittedName>
        <fullName evidence="2">TetR/AcrR family transcriptional regulator C-terminal domain-containing protein</fullName>
    </submittedName>
</protein>
<dbReference type="Gene3D" id="1.10.357.10">
    <property type="entry name" value="Tetracycline Repressor, domain 2"/>
    <property type="match status" value="1"/>
</dbReference>
<keyword evidence="3" id="KW-1185">Reference proteome</keyword>
<evidence type="ECO:0000313" key="3">
    <source>
        <dbReference type="Proteomes" id="UP000606889"/>
    </source>
</evidence>
<dbReference type="Proteomes" id="UP000606889">
    <property type="component" value="Unassembled WGS sequence"/>
</dbReference>
<accession>A0ABR7ED40</accession>